<reference evidence="12" key="1">
    <citation type="submission" date="2020-09" db="EMBL/GenBank/DDBJ databases">
        <title>A novel bacterium of genus Paenibacillus, isolated from South China Sea.</title>
        <authorList>
            <person name="Huang H."/>
            <person name="Mo K."/>
            <person name="Hu Y."/>
        </authorList>
    </citation>
    <scope>NUCLEOTIDE SEQUENCE</scope>
    <source>
        <strain evidence="12">IB182496</strain>
    </source>
</reference>
<dbReference type="PROSITE" id="PS50112">
    <property type="entry name" value="PAS"/>
    <property type="match status" value="1"/>
</dbReference>
<name>A0A927BT90_9BACL</name>
<sequence length="393" mass="44012">MRHPLPRRPRSAGRIEAIAVPARCDCLRAMRVRMRIRRPEVSLAMNEILESFFNHTTDAIHVVDLERRVTKVNPAFEKLFGWSAAEARGQVLPLVPDDRLGEEQEDMRQLMEGRPLGARETMRRTRQGRLVPVSVTTSLIKDRSGQSCGLASITRDMTSRNQMEELLRQSEKLSTVGQLAAGVAHEIRNPLTTLRGFLQLQQQTNRLNLQHNDLMLSELDRINLIVSEFLILAKPQASKFEQKDIRFILGDVISLLDSEAHLCNIIFETRFTEERCVLACEENQLKQVFINVLKNAIEAMPRGGLIQIEIGRQGPQMLMVTIADEGTGMPESMMAQLGSPFFTGKEAGTGLGIMVSQRIIHMHRGTLDIRSEEGVGTTVTIMLPARDAATGDA</sequence>
<evidence type="ECO:0000259" key="10">
    <source>
        <dbReference type="PROSITE" id="PS50112"/>
    </source>
</evidence>
<protein>
    <recommendedName>
        <fullName evidence="2">histidine kinase</fullName>
        <ecNumber evidence="2">2.7.13.3</ecNumber>
    </recommendedName>
</protein>
<dbReference type="PROSITE" id="PS50113">
    <property type="entry name" value="PAC"/>
    <property type="match status" value="1"/>
</dbReference>
<dbReference type="Gene3D" id="3.30.565.10">
    <property type="entry name" value="Histidine kinase-like ATPase, C-terminal domain"/>
    <property type="match status" value="1"/>
</dbReference>
<dbReference type="InterPro" id="IPR013656">
    <property type="entry name" value="PAS_4"/>
</dbReference>
<dbReference type="AlphaFoldDB" id="A0A927BT90"/>
<keyword evidence="8" id="KW-0902">Two-component regulatory system</keyword>
<dbReference type="SUPFAM" id="SSF55785">
    <property type="entry name" value="PYP-like sensor domain (PAS domain)"/>
    <property type="match status" value="1"/>
</dbReference>
<feature type="domain" description="PAS" evidence="10">
    <location>
        <begin position="45"/>
        <end position="114"/>
    </location>
</feature>
<evidence type="ECO:0000256" key="7">
    <source>
        <dbReference type="ARBA" id="ARBA00022840"/>
    </source>
</evidence>
<dbReference type="EMBL" id="JACXIZ010000016">
    <property type="protein sequence ID" value="MBD2845481.1"/>
    <property type="molecule type" value="Genomic_DNA"/>
</dbReference>
<dbReference type="Pfam" id="PF08448">
    <property type="entry name" value="PAS_4"/>
    <property type="match status" value="1"/>
</dbReference>
<comment type="caution">
    <text evidence="12">The sequence shown here is derived from an EMBL/GenBank/DDBJ whole genome shotgun (WGS) entry which is preliminary data.</text>
</comment>
<comment type="catalytic activity">
    <reaction evidence="1">
        <text>ATP + protein L-histidine = ADP + protein N-phospho-L-histidine.</text>
        <dbReference type="EC" id="2.7.13.3"/>
    </reaction>
</comment>
<proteinExistence type="predicted"/>
<keyword evidence="5" id="KW-0547">Nucleotide-binding</keyword>
<dbReference type="InterPro" id="IPR000700">
    <property type="entry name" value="PAS-assoc_C"/>
</dbReference>
<feature type="domain" description="Histidine kinase" evidence="9">
    <location>
        <begin position="182"/>
        <end position="387"/>
    </location>
</feature>
<accession>A0A927BT90</accession>
<dbReference type="Pfam" id="PF00512">
    <property type="entry name" value="HisKA"/>
    <property type="match status" value="1"/>
</dbReference>
<evidence type="ECO:0000256" key="2">
    <source>
        <dbReference type="ARBA" id="ARBA00012438"/>
    </source>
</evidence>
<keyword evidence="7" id="KW-0067">ATP-binding</keyword>
<evidence type="ECO:0000256" key="1">
    <source>
        <dbReference type="ARBA" id="ARBA00000085"/>
    </source>
</evidence>
<dbReference type="Gene3D" id="1.10.287.130">
    <property type="match status" value="1"/>
</dbReference>
<dbReference type="Proteomes" id="UP000621560">
    <property type="component" value="Unassembled WGS sequence"/>
</dbReference>
<keyword evidence="3" id="KW-0597">Phosphoprotein</keyword>
<evidence type="ECO:0000259" key="9">
    <source>
        <dbReference type="PROSITE" id="PS50109"/>
    </source>
</evidence>
<dbReference type="InterPro" id="IPR005467">
    <property type="entry name" value="His_kinase_dom"/>
</dbReference>
<dbReference type="InterPro" id="IPR036097">
    <property type="entry name" value="HisK_dim/P_sf"/>
</dbReference>
<dbReference type="SMART" id="SM00091">
    <property type="entry name" value="PAS"/>
    <property type="match status" value="1"/>
</dbReference>
<dbReference type="Pfam" id="PF02518">
    <property type="entry name" value="HATPase_c"/>
    <property type="match status" value="1"/>
</dbReference>
<dbReference type="SUPFAM" id="SSF47384">
    <property type="entry name" value="Homodimeric domain of signal transducing histidine kinase"/>
    <property type="match status" value="1"/>
</dbReference>
<dbReference type="NCBIfam" id="TIGR00229">
    <property type="entry name" value="sensory_box"/>
    <property type="match status" value="1"/>
</dbReference>
<organism evidence="12 13">
    <name type="scientific">Paenibacillus sabuli</name>
    <dbReference type="NCBI Taxonomy" id="2772509"/>
    <lineage>
        <taxon>Bacteria</taxon>
        <taxon>Bacillati</taxon>
        <taxon>Bacillota</taxon>
        <taxon>Bacilli</taxon>
        <taxon>Bacillales</taxon>
        <taxon>Paenibacillaceae</taxon>
        <taxon>Paenibacillus</taxon>
    </lineage>
</organism>
<gene>
    <name evidence="12" type="ORF">IDH44_09800</name>
</gene>
<evidence type="ECO:0000256" key="8">
    <source>
        <dbReference type="ARBA" id="ARBA00023012"/>
    </source>
</evidence>
<dbReference type="SUPFAM" id="SSF55874">
    <property type="entry name" value="ATPase domain of HSP90 chaperone/DNA topoisomerase II/histidine kinase"/>
    <property type="match status" value="1"/>
</dbReference>
<dbReference type="SMART" id="SM00387">
    <property type="entry name" value="HATPase_c"/>
    <property type="match status" value="1"/>
</dbReference>
<dbReference type="PRINTS" id="PR00344">
    <property type="entry name" value="BCTRLSENSOR"/>
</dbReference>
<keyword evidence="6" id="KW-0418">Kinase</keyword>
<evidence type="ECO:0000256" key="3">
    <source>
        <dbReference type="ARBA" id="ARBA00022553"/>
    </source>
</evidence>
<dbReference type="InterPro" id="IPR004358">
    <property type="entry name" value="Sig_transdc_His_kin-like_C"/>
</dbReference>
<dbReference type="InterPro" id="IPR003594">
    <property type="entry name" value="HATPase_dom"/>
</dbReference>
<dbReference type="GO" id="GO:0005524">
    <property type="term" value="F:ATP binding"/>
    <property type="evidence" value="ECO:0007669"/>
    <property type="project" value="UniProtKB-KW"/>
</dbReference>
<evidence type="ECO:0000256" key="4">
    <source>
        <dbReference type="ARBA" id="ARBA00022679"/>
    </source>
</evidence>
<dbReference type="Gene3D" id="3.30.450.20">
    <property type="entry name" value="PAS domain"/>
    <property type="match status" value="1"/>
</dbReference>
<feature type="domain" description="PAC" evidence="11">
    <location>
        <begin position="116"/>
        <end position="169"/>
    </location>
</feature>
<dbReference type="PANTHER" id="PTHR43065:SF34">
    <property type="entry name" value="SPORULATION KINASE A"/>
    <property type="match status" value="1"/>
</dbReference>
<dbReference type="InterPro" id="IPR000014">
    <property type="entry name" value="PAS"/>
</dbReference>
<evidence type="ECO:0000256" key="5">
    <source>
        <dbReference type="ARBA" id="ARBA00022741"/>
    </source>
</evidence>
<evidence type="ECO:0000313" key="13">
    <source>
        <dbReference type="Proteomes" id="UP000621560"/>
    </source>
</evidence>
<evidence type="ECO:0000313" key="12">
    <source>
        <dbReference type="EMBL" id="MBD2845481.1"/>
    </source>
</evidence>
<dbReference type="InterPro" id="IPR036890">
    <property type="entry name" value="HATPase_C_sf"/>
</dbReference>
<dbReference type="EC" id="2.7.13.3" evidence="2"/>
<keyword evidence="4" id="KW-0808">Transferase</keyword>
<dbReference type="SMART" id="SM00388">
    <property type="entry name" value="HisKA"/>
    <property type="match status" value="1"/>
</dbReference>
<dbReference type="PANTHER" id="PTHR43065">
    <property type="entry name" value="SENSOR HISTIDINE KINASE"/>
    <property type="match status" value="1"/>
</dbReference>
<dbReference type="CDD" id="cd00130">
    <property type="entry name" value="PAS"/>
    <property type="match status" value="1"/>
</dbReference>
<dbReference type="InterPro" id="IPR003661">
    <property type="entry name" value="HisK_dim/P_dom"/>
</dbReference>
<evidence type="ECO:0000259" key="11">
    <source>
        <dbReference type="PROSITE" id="PS50113"/>
    </source>
</evidence>
<dbReference type="InterPro" id="IPR035965">
    <property type="entry name" value="PAS-like_dom_sf"/>
</dbReference>
<dbReference type="PROSITE" id="PS50109">
    <property type="entry name" value="HIS_KIN"/>
    <property type="match status" value="1"/>
</dbReference>
<dbReference type="GO" id="GO:0000155">
    <property type="term" value="F:phosphorelay sensor kinase activity"/>
    <property type="evidence" value="ECO:0007669"/>
    <property type="project" value="InterPro"/>
</dbReference>
<evidence type="ECO:0000256" key="6">
    <source>
        <dbReference type="ARBA" id="ARBA00022777"/>
    </source>
</evidence>
<keyword evidence="13" id="KW-1185">Reference proteome</keyword>
<dbReference type="CDD" id="cd00082">
    <property type="entry name" value="HisKA"/>
    <property type="match status" value="1"/>
</dbReference>